<organism evidence="1 2">
    <name type="scientific">Eumeta variegata</name>
    <name type="common">Bagworm moth</name>
    <name type="synonym">Eumeta japonica</name>
    <dbReference type="NCBI Taxonomy" id="151549"/>
    <lineage>
        <taxon>Eukaryota</taxon>
        <taxon>Metazoa</taxon>
        <taxon>Ecdysozoa</taxon>
        <taxon>Arthropoda</taxon>
        <taxon>Hexapoda</taxon>
        <taxon>Insecta</taxon>
        <taxon>Pterygota</taxon>
        <taxon>Neoptera</taxon>
        <taxon>Endopterygota</taxon>
        <taxon>Lepidoptera</taxon>
        <taxon>Glossata</taxon>
        <taxon>Ditrysia</taxon>
        <taxon>Tineoidea</taxon>
        <taxon>Psychidae</taxon>
        <taxon>Oiketicinae</taxon>
        <taxon>Eumeta</taxon>
    </lineage>
</organism>
<dbReference type="Proteomes" id="UP000299102">
    <property type="component" value="Unassembled WGS sequence"/>
</dbReference>
<comment type="caution">
    <text evidence="1">The sequence shown here is derived from an EMBL/GenBank/DDBJ whole genome shotgun (WGS) entry which is preliminary data.</text>
</comment>
<protein>
    <submittedName>
        <fullName evidence="1">Uncharacterized protein</fullName>
    </submittedName>
</protein>
<dbReference type="EMBL" id="BGZK01000337">
    <property type="protein sequence ID" value="GBP37709.1"/>
    <property type="molecule type" value="Genomic_DNA"/>
</dbReference>
<accession>A0A4C1VGK6</accession>
<keyword evidence="2" id="KW-1185">Reference proteome</keyword>
<reference evidence="1 2" key="1">
    <citation type="journal article" date="2019" name="Commun. Biol.">
        <title>The bagworm genome reveals a unique fibroin gene that provides high tensile strength.</title>
        <authorList>
            <person name="Kono N."/>
            <person name="Nakamura H."/>
            <person name="Ohtoshi R."/>
            <person name="Tomita M."/>
            <person name="Numata K."/>
            <person name="Arakawa K."/>
        </authorList>
    </citation>
    <scope>NUCLEOTIDE SEQUENCE [LARGE SCALE GENOMIC DNA]</scope>
</reference>
<proteinExistence type="predicted"/>
<name>A0A4C1VGK6_EUMVA</name>
<gene>
    <name evidence="1" type="ORF">EVAR_23758_1</name>
</gene>
<sequence>MFGIGIRNGAENQQIELATGRDVARRTGNRYARKILECRPRTGRVSDGRRLTEWTDCPEIAGGPGLTSRGAAYVRRGMERTLCPHPFHLDVSKVHRIRLIGMFWIRFGSAKLSHWIVLRNGRHYEVVSRSNDSVYRNI</sequence>
<dbReference type="AlphaFoldDB" id="A0A4C1VGK6"/>
<evidence type="ECO:0000313" key="1">
    <source>
        <dbReference type="EMBL" id="GBP37709.1"/>
    </source>
</evidence>
<evidence type="ECO:0000313" key="2">
    <source>
        <dbReference type="Proteomes" id="UP000299102"/>
    </source>
</evidence>